<dbReference type="InterPro" id="IPR010187">
    <property type="entry name" value="Various_sel_PB"/>
</dbReference>
<gene>
    <name evidence="2" type="ORF">HYY20_04380</name>
</gene>
<proteinExistence type="predicted"/>
<dbReference type="Pfam" id="PF07355">
    <property type="entry name" value="GRDB"/>
    <property type="match status" value="1"/>
</dbReference>
<evidence type="ECO:0000313" key="3">
    <source>
        <dbReference type="Proteomes" id="UP000769766"/>
    </source>
</evidence>
<comment type="caution">
    <text evidence="2">The sequence shown here is derived from an EMBL/GenBank/DDBJ whole genome shotgun (WGS) entry which is preliminary data.</text>
</comment>
<evidence type="ECO:0008006" key="4">
    <source>
        <dbReference type="Google" id="ProtNLM"/>
    </source>
</evidence>
<keyword evidence="1" id="KW-0560">Oxidoreductase</keyword>
<evidence type="ECO:0000313" key="2">
    <source>
        <dbReference type="EMBL" id="MBI2876097.1"/>
    </source>
</evidence>
<sequence length="137" mass="14951">MSRMSRRAVPYTPFEGELKKSVVALVSNAGVHLQEGEPFAPEGDTSLRILPGGVTGDQLRITHPHYDHREADQDINCVFPIDRLRELAQEGIIGGVASKHIGLGYSMDLKRVYEENAPQVADQIERSTADVVVLSGG</sequence>
<reference evidence="2" key="1">
    <citation type="submission" date="2020-07" db="EMBL/GenBank/DDBJ databases">
        <title>Huge and variable diversity of episymbiotic CPR bacteria and DPANN archaea in groundwater ecosystems.</title>
        <authorList>
            <person name="He C.Y."/>
            <person name="Keren R."/>
            <person name="Whittaker M."/>
            <person name="Farag I.F."/>
            <person name="Doudna J."/>
            <person name="Cate J.H.D."/>
            <person name="Banfield J.F."/>
        </authorList>
    </citation>
    <scope>NUCLEOTIDE SEQUENCE</scope>
    <source>
        <strain evidence="2">NC_groundwater_672_Ag_B-0.1um_62_36</strain>
    </source>
</reference>
<organism evidence="2 3">
    <name type="scientific">Tectimicrobiota bacterium</name>
    <dbReference type="NCBI Taxonomy" id="2528274"/>
    <lineage>
        <taxon>Bacteria</taxon>
        <taxon>Pseudomonadati</taxon>
        <taxon>Nitrospinota/Tectimicrobiota group</taxon>
        <taxon>Candidatus Tectimicrobiota</taxon>
    </lineage>
</organism>
<protein>
    <recommendedName>
        <fullName evidence="4">D-proline reductase (Dithiol) PrdB</fullName>
    </recommendedName>
</protein>
<dbReference type="AlphaFoldDB" id="A0A932CNV7"/>
<dbReference type="Proteomes" id="UP000769766">
    <property type="component" value="Unassembled WGS sequence"/>
</dbReference>
<accession>A0A932CNV7</accession>
<name>A0A932CNV7_UNCTE</name>
<dbReference type="EMBL" id="JACPRF010000137">
    <property type="protein sequence ID" value="MBI2876097.1"/>
    <property type="molecule type" value="Genomic_DNA"/>
</dbReference>
<dbReference type="GO" id="GO:0050485">
    <property type="term" value="F:oxidoreductase activity, acting on X-H and Y-H to form an X-Y bond, with a disulfide as acceptor"/>
    <property type="evidence" value="ECO:0007669"/>
    <property type="project" value="InterPro"/>
</dbReference>
<evidence type="ECO:0000256" key="1">
    <source>
        <dbReference type="ARBA" id="ARBA00023002"/>
    </source>
</evidence>